<keyword evidence="1" id="KW-1133">Transmembrane helix</keyword>
<gene>
    <name evidence="2" type="ORF">A9309_01050</name>
</gene>
<accession>A0A1B8PV90</accession>
<proteinExistence type="predicted"/>
<reference evidence="2 3" key="1">
    <citation type="submission" date="2016-06" db="EMBL/GenBank/DDBJ databases">
        <title>Draft genome of Moraxella lacunata CCUG 57757A.</title>
        <authorList>
            <person name="Salva-Serra F."/>
            <person name="Engstrom-Jakobsson H."/>
            <person name="Thorell K."/>
            <person name="Gonzales-Siles L."/>
            <person name="Karlsson R."/>
            <person name="Boulund F."/>
            <person name="Engstrand L."/>
            <person name="Kristiansson E."/>
            <person name="Moore E."/>
        </authorList>
    </citation>
    <scope>NUCLEOTIDE SEQUENCE [LARGE SCALE GENOMIC DNA]</scope>
    <source>
        <strain evidence="2 3">CCUG 57757A</strain>
    </source>
</reference>
<feature type="transmembrane region" description="Helical" evidence="1">
    <location>
        <begin position="28"/>
        <end position="52"/>
    </location>
</feature>
<dbReference type="EMBL" id="LZMS01000116">
    <property type="protein sequence ID" value="OBX59214.1"/>
    <property type="molecule type" value="Genomic_DNA"/>
</dbReference>
<dbReference type="RefSeq" id="WP_065256928.1">
    <property type="nucleotide sequence ID" value="NZ_JARDJM010000068.1"/>
</dbReference>
<evidence type="ECO:0000313" key="3">
    <source>
        <dbReference type="Proteomes" id="UP000092607"/>
    </source>
</evidence>
<protein>
    <submittedName>
        <fullName evidence="2">Uncharacterized protein</fullName>
    </submittedName>
</protein>
<keyword evidence="1" id="KW-0472">Membrane</keyword>
<comment type="caution">
    <text evidence="2">The sequence shown here is derived from an EMBL/GenBank/DDBJ whole genome shotgun (WGS) entry which is preliminary data.</text>
</comment>
<keyword evidence="1" id="KW-0812">Transmembrane</keyword>
<dbReference type="Proteomes" id="UP000092607">
    <property type="component" value="Unassembled WGS sequence"/>
</dbReference>
<organism evidence="2 3">
    <name type="scientific">Moraxella lacunata</name>
    <dbReference type="NCBI Taxonomy" id="477"/>
    <lineage>
        <taxon>Bacteria</taxon>
        <taxon>Pseudomonadati</taxon>
        <taxon>Pseudomonadota</taxon>
        <taxon>Gammaproteobacteria</taxon>
        <taxon>Moraxellales</taxon>
        <taxon>Moraxellaceae</taxon>
        <taxon>Moraxella</taxon>
    </lineage>
</organism>
<sequence>MLFVSLLIFGIFGFVAIKKIKPKHYDDWWGFFSNLFMALSLPVMFLMTLYYASDNGYYILFEHKQTATTDIYDLTKRENRGRYEYYLRFDDKKGVDDVKIVRINKSTYDKLKIKSNDTLVITYKDKARILYDLQVLPKGKL</sequence>
<name>A0A1B8PV90_MORLA</name>
<dbReference type="AlphaFoldDB" id="A0A1B8PV90"/>
<dbReference type="OrthoDB" id="9982016at2"/>
<evidence type="ECO:0000313" key="2">
    <source>
        <dbReference type="EMBL" id="OBX59214.1"/>
    </source>
</evidence>
<evidence type="ECO:0000256" key="1">
    <source>
        <dbReference type="SAM" id="Phobius"/>
    </source>
</evidence>